<dbReference type="GO" id="GO:0005261">
    <property type="term" value="F:monoatomic cation channel activity"/>
    <property type="evidence" value="ECO:0007669"/>
    <property type="project" value="TreeGrafter"/>
</dbReference>
<dbReference type="GO" id="GO:0005886">
    <property type="term" value="C:plasma membrane"/>
    <property type="evidence" value="ECO:0007669"/>
    <property type="project" value="TreeGrafter"/>
</dbReference>
<name>A0A4U5P1Y4_STECR</name>
<dbReference type="Pfam" id="PF18139">
    <property type="entry name" value="LSDAT_euk"/>
    <property type="match status" value="1"/>
</dbReference>
<accession>A0A4U5P1Y4</accession>
<dbReference type="PANTHER" id="PTHR13800:SF1">
    <property type="entry name" value="TRANSIENT RECEPTOR POTENTIAL CATION CHANNEL TRPM"/>
    <property type="match status" value="1"/>
</dbReference>
<reference evidence="3 4" key="1">
    <citation type="journal article" date="2015" name="Genome Biol.">
        <title>Comparative genomics of Steinernema reveals deeply conserved gene regulatory networks.</title>
        <authorList>
            <person name="Dillman A.R."/>
            <person name="Macchietto M."/>
            <person name="Porter C.F."/>
            <person name="Rogers A."/>
            <person name="Williams B."/>
            <person name="Antoshechkin I."/>
            <person name="Lee M.M."/>
            <person name="Goodwin Z."/>
            <person name="Lu X."/>
            <person name="Lewis E.E."/>
            <person name="Goodrich-Blair H."/>
            <person name="Stock S.P."/>
            <person name="Adams B.J."/>
            <person name="Sternberg P.W."/>
            <person name="Mortazavi A."/>
        </authorList>
    </citation>
    <scope>NUCLEOTIDE SEQUENCE [LARGE SCALE GENOMIC DNA]</scope>
    <source>
        <strain evidence="3 4">ALL</strain>
    </source>
</reference>
<feature type="region of interest" description="Disordered" evidence="1">
    <location>
        <begin position="28"/>
        <end position="61"/>
    </location>
</feature>
<feature type="domain" description="TRPM SLOG" evidence="2">
    <location>
        <begin position="225"/>
        <end position="377"/>
    </location>
</feature>
<feature type="compositionally biased region" description="Basic and acidic residues" evidence="1">
    <location>
        <begin position="28"/>
        <end position="40"/>
    </location>
</feature>
<feature type="region of interest" description="Disordered" evidence="1">
    <location>
        <begin position="174"/>
        <end position="196"/>
    </location>
</feature>
<proteinExistence type="predicted"/>
<comment type="caution">
    <text evidence="3">The sequence shown here is derived from an EMBL/GenBank/DDBJ whole genome shotgun (WGS) entry which is preliminary data.</text>
</comment>
<evidence type="ECO:0000313" key="4">
    <source>
        <dbReference type="Proteomes" id="UP000298663"/>
    </source>
</evidence>
<organism evidence="3 4">
    <name type="scientific">Steinernema carpocapsae</name>
    <name type="common">Entomopathogenic nematode</name>
    <dbReference type="NCBI Taxonomy" id="34508"/>
    <lineage>
        <taxon>Eukaryota</taxon>
        <taxon>Metazoa</taxon>
        <taxon>Ecdysozoa</taxon>
        <taxon>Nematoda</taxon>
        <taxon>Chromadorea</taxon>
        <taxon>Rhabditida</taxon>
        <taxon>Tylenchina</taxon>
        <taxon>Panagrolaimomorpha</taxon>
        <taxon>Strongyloidoidea</taxon>
        <taxon>Steinernematidae</taxon>
        <taxon>Steinernema</taxon>
    </lineage>
</organism>
<dbReference type="EMBL" id="AZBU02000003">
    <property type="protein sequence ID" value="TKR89624.1"/>
    <property type="molecule type" value="Genomic_DNA"/>
</dbReference>
<protein>
    <recommendedName>
        <fullName evidence="2">TRPM SLOG domain-containing protein</fullName>
    </recommendedName>
</protein>
<dbReference type="PANTHER" id="PTHR13800">
    <property type="entry name" value="TRANSIENT RECEPTOR POTENTIAL CATION CHANNEL, SUBFAMILY M, MEMBER 6"/>
    <property type="match status" value="1"/>
</dbReference>
<dbReference type="GO" id="GO:0030001">
    <property type="term" value="P:metal ion transport"/>
    <property type="evidence" value="ECO:0007669"/>
    <property type="project" value="TreeGrafter"/>
</dbReference>
<dbReference type="InterPro" id="IPR041491">
    <property type="entry name" value="TRPM_SLOG"/>
</dbReference>
<dbReference type="STRING" id="34508.A0A4U5P1Y4"/>
<evidence type="ECO:0000256" key="1">
    <source>
        <dbReference type="SAM" id="MobiDB-lite"/>
    </source>
</evidence>
<dbReference type="InterPro" id="IPR050927">
    <property type="entry name" value="TRPM"/>
</dbReference>
<dbReference type="Proteomes" id="UP000298663">
    <property type="component" value="Unassembled WGS sequence"/>
</dbReference>
<keyword evidence="4" id="KW-1185">Reference proteome</keyword>
<dbReference type="OrthoDB" id="301415at2759"/>
<gene>
    <name evidence="3" type="ORF">L596_013696</name>
</gene>
<dbReference type="AlphaFoldDB" id="A0A4U5P1Y4"/>
<sequence>MDQKLTLDGQPPDAKQAARSALFKVTMRHREFHEGQNEEKRKKKPKPFISPLDTEGKSGNLAGAKVAPQHVHGSDWREMLALTADYCGTSEGDVAFWGDGSVEGLKDIEIMCLEALSSDKERVLGSIVIPKQNWIEQTFQKRECIKFIPSGKDPLKCGCGRSKNGHQEYVEKHVRKHQTSNTDDEEEPKENTKTEKWSIRKHTVAYPTDAHGTIEFQGGPHPYKAQYVRLGFDSDPADIMQLFESCWQIQPPKLIITVHGGTTNFDIQPKLARVFRKGLLKAARTTGAWIITSGVNAGVVRHVAAALDGQCSSARARCKVVSIGITPWGMLKNPEGFVGTDTAVDYHPHSFSPKGKFAVLNNRHSYYLLVDNGSVGRLFQIRSRCDPKEEAGILHRAEAEVGRKGKPKCACSLCGKEERLRLGLCWIMCRVFLESLSFAMEADAPRICSPSPINLSKRMALSQKASVRSC</sequence>
<evidence type="ECO:0000259" key="2">
    <source>
        <dbReference type="Pfam" id="PF18139"/>
    </source>
</evidence>
<reference evidence="3 4" key="2">
    <citation type="journal article" date="2019" name="G3 (Bethesda)">
        <title>Hybrid Assembly of the Genome of the Entomopathogenic Nematode Steinernema carpocapsae Identifies the X-Chromosome.</title>
        <authorList>
            <person name="Serra L."/>
            <person name="Macchietto M."/>
            <person name="Macias-Munoz A."/>
            <person name="McGill C.J."/>
            <person name="Rodriguez I.M."/>
            <person name="Rodriguez B."/>
            <person name="Murad R."/>
            <person name="Mortazavi A."/>
        </authorList>
    </citation>
    <scope>NUCLEOTIDE SEQUENCE [LARGE SCALE GENOMIC DNA]</scope>
    <source>
        <strain evidence="3 4">ALL</strain>
    </source>
</reference>
<evidence type="ECO:0000313" key="3">
    <source>
        <dbReference type="EMBL" id="TKR89624.1"/>
    </source>
</evidence>